<evidence type="ECO:0000256" key="3">
    <source>
        <dbReference type="ARBA" id="ARBA00004514"/>
    </source>
</evidence>
<feature type="repeat" description="ARM" evidence="7">
    <location>
        <begin position="89"/>
        <end position="131"/>
    </location>
</feature>
<dbReference type="CTD" id="5910"/>
<evidence type="ECO:0000256" key="7">
    <source>
        <dbReference type="PROSITE-ProRule" id="PRU00259"/>
    </source>
</evidence>
<dbReference type="InterPro" id="IPR000225">
    <property type="entry name" value="Armadillo"/>
</dbReference>
<dbReference type="InterPro" id="IPR040144">
    <property type="entry name" value="RAP1GDS1"/>
</dbReference>
<keyword evidence="4" id="KW-0963">Cytoplasm</keyword>
<gene>
    <name evidence="9" type="primary">RAP1GDS1</name>
</gene>
<name>A0A6P8SAI1_GEOSA</name>
<accession>A0A6P8SAI1</accession>
<dbReference type="FunFam" id="1.25.10.10:FF:000144">
    <property type="entry name" value="rap1 GTPase-GDP dissociation stimulator 1 isoform X1"/>
    <property type="match status" value="1"/>
</dbReference>
<comment type="subcellular location">
    <subcellularLocation>
        <location evidence="3">Cytoplasm</location>
        <location evidence="3">Cytosol</location>
    </subcellularLocation>
    <subcellularLocation>
        <location evidence="2">Endoplasmic reticulum</location>
    </subcellularLocation>
    <subcellularLocation>
        <location evidence="1">Mitochondrion</location>
    </subcellularLocation>
</comment>
<evidence type="ECO:0000256" key="4">
    <source>
        <dbReference type="ARBA" id="ARBA00022490"/>
    </source>
</evidence>
<evidence type="ECO:0000313" key="8">
    <source>
        <dbReference type="Proteomes" id="UP000515159"/>
    </source>
</evidence>
<dbReference type="Gene3D" id="1.25.10.10">
    <property type="entry name" value="Leucine-rich Repeat Variant"/>
    <property type="match status" value="3"/>
</dbReference>
<evidence type="ECO:0000313" key="9">
    <source>
        <dbReference type="RefSeq" id="XP_033813296.1"/>
    </source>
</evidence>
<dbReference type="GeneID" id="117366193"/>
<dbReference type="RefSeq" id="XP_033813296.1">
    <property type="nucleotide sequence ID" value="XM_033957405.1"/>
</dbReference>
<keyword evidence="5" id="KW-0256">Endoplasmic reticulum</keyword>
<keyword evidence="8" id="KW-1185">Reference proteome</keyword>
<protein>
    <submittedName>
        <fullName evidence="9">Rap1 GTPase-GDP dissociation stimulator 1 isoform X2</fullName>
    </submittedName>
</protein>
<dbReference type="GO" id="GO:0005829">
    <property type="term" value="C:cytosol"/>
    <property type="evidence" value="ECO:0007669"/>
    <property type="project" value="UniProtKB-SubCell"/>
</dbReference>
<dbReference type="InterPro" id="IPR016024">
    <property type="entry name" value="ARM-type_fold"/>
</dbReference>
<dbReference type="InterPro" id="IPR011989">
    <property type="entry name" value="ARM-like"/>
</dbReference>
<dbReference type="SUPFAM" id="SSF48371">
    <property type="entry name" value="ARM repeat"/>
    <property type="match status" value="2"/>
</dbReference>
<dbReference type="PROSITE" id="PS50176">
    <property type="entry name" value="ARM_REPEAT"/>
    <property type="match status" value="3"/>
</dbReference>
<evidence type="ECO:0000256" key="2">
    <source>
        <dbReference type="ARBA" id="ARBA00004240"/>
    </source>
</evidence>
<keyword evidence="6" id="KW-0496">Mitochondrion</keyword>
<evidence type="ECO:0000256" key="1">
    <source>
        <dbReference type="ARBA" id="ARBA00004173"/>
    </source>
</evidence>
<evidence type="ECO:0000256" key="5">
    <source>
        <dbReference type="ARBA" id="ARBA00022824"/>
    </source>
</evidence>
<organism evidence="8 9">
    <name type="scientific">Geotrypetes seraphini</name>
    <name type="common">Gaboon caecilian</name>
    <name type="synonym">Caecilia seraphini</name>
    <dbReference type="NCBI Taxonomy" id="260995"/>
    <lineage>
        <taxon>Eukaryota</taxon>
        <taxon>Metazoa</taxon>
        <taxon>Chordata</taxon>
        <taxon>Craniata</taxon>
        <taxon>Vertebrata</taxon>
        <taxon>Euteleostomi</taxon>
        <taxon>Amphibia</taxon>
        <taxon>Gymnophiona</taxon>
        <taxon>Geotrypetes</taxon>
    </lineage>
</organism>
<dbReference type="SMART" id="SM00185">
    <property type="entry name" value="ARM"/>
    <property type="match status" value="5"/>
</dbReference>
<feature type="repeat" description="ARM" evidence="7">
    <location>
        <begin position="180"/>
        <end position="210"/>
    </location>
</feature>
<feature type="repeat" description="ARM" evidence="7">
    <location>
        <begin position="357"/>
        <end position="389"/>
    </location>
</feature>
<dbReference type="FunFam" id="1.25.10.10:FF:000093">
    <property type="entry name" value="rap1 GTPase-GDP dissociation stimulator 1 isoform X4"/>
    <property type="match status" value="1"/>
</dbReference>
<sequence>MDNLSDALKKLKLTAADSTADSLEGCLDCLLQALAQNNMETSEKIQESGILQTFASLLTAQFSCMAKVAHIIAEVAKNEFMRNPCVDAGLIQPLVQLLNCRDQEVLLQTGRALGNICYDSHEGRNAVDHAGGAQIVVDHLRSLCTVTDPANQKLMTVFCGMLMNYSNQNDSLQAQLVNMGVIPTLVKLLGIHNQNSSLTEMCLVAFGNLAELESSKEQFASTNIAEELVKLFKKQTEHEKREMIFEVLAPLAENDIIKFQLVEAGLVEYLLEIVHHTVNSDKEDEVAELKTASDLLVLLLLGDESMQKLFDGGKGSVFQRVLSWLPSNNHQLQLAGALAIANFARNDGNCIHMVDNGIVQKLMDLLDRHVDDGNVTVQHAALSALRNLAIPVVNKAKMLSVGVAEEVLKFLQSEMPPVQFKLLGTLRMLIDAQAEAAEQLGKNVKLVERLVEWCDARDHAGVMGESNRLLSALIRHSKSKDVIRTIVHSGGVKYFVTMATSEHVIMQNEALVALGLIAALELSTAEKDLENAKLIQVLHRLLSDERSAPEIKYNSMVLICAAMASDAWGPEEVMSPIWMAVLE</sequence>
<proteinExistence type="predicted"/>
<dbReference type="AlphaFoldDB" id="A0A6P8SAI1"/>
<dbReference type="Pfam" id="PF00514">
    <property type="entry name" value="Arm"/>
    <property type="match status" value="4"/>
</dbReference>
<evidence type="ECO:0000256" key="6">
    <source>
        <dbReference type="ARBA" id="ARBA00023128"/>
    </source>
</evidence>
<dbReference type="GO" id="GO:0005739">
    <property type="term" value="C:mitochondrion"/>
    <property type="evidence" value="ECO:0007669"/>
    <property type="project" value="UniProtKB-SubCell"/>
</dbReference>
<dbReference type="Proteomes" id="UP000515159">
    <property type="component" value="Chromosome 1"/>
</dbReference>
<dbReference type="FunFam" id="1.25.10.10:FF:000127">
    <property type="entry name" value="rap1 GTPase-GDP dissociation stimulator 1 isoform X1"/>
    <property type="match status" value="1"/>
</dbReference>
<dbReference type="PANTHER" id="PTHR10957">
    <property type="entry name" value="RAP1 GTPASE-GDP DISSOCIATION STIMULATOR 1"/>
    <property type="match status" value="1"/>
</dbReference>
<dbReference type="GO" id="GO:0005783">
    <property type="term" value="C:endoplasmic reticulum"/>
    <property type="evidence" value="ECO:0007669"/>
    <property type="project" value="UniProtKB-SubCell"/>
</dbReference>
<reference evidence="9" key="1">
    <citation type="submission" date="2025-08" db="UniProtKB">
        <authorList>
            <consortium name="RefSeq"/>
        </authorList>
    </citation>
    <scope>IDENTIFICATION</scope>
</reference>
<dbReference type="GO" id="GO:0005085">
    <property type="term" value="F:guanyl-nucleotide exchange factor activity"/>
    <property type="evidence" value="ECO:0007669"/>
    <property type="project" value="InterPro"/>
</dbReference>